<dbReference type="Proteomes" id="UP000789595">
    <property type="component" value="Unassembled WGS sequence"/>
</dbReference>
<dbReference type="AlphaFoldDB" id="A0A8J2SLN8"/>
<evidence type="ECO:0000313" key="1">
    <source>
        <dbReference type="EMBL" id="CAH0368764.1"/>
    </source>
</evidence>
<reference evidence="1" key="1">
    <citation type="submission" date="2021-11" db="EMBL/GenBank/DDBJ databases">
        <authorList>
            <consortium name="Genoscope - CEA"/>
            <person name="William W."/>
        </authorList>
    </citation>
    <scope>NUCLEOTIDE SEQUENCE</scope>
</reference>
<keyword evidence="2" id="KW-1185">Reference proteome</keyword>
<feature type="non-terminal residue" evidence="1">
    <location>
        <position position="1"/>
    </location>
</feature>
<evidence type="ECO:0000313" key="2">
    <source>
        <dbReference type="Proteomes" id="UP000789595"/>
    </source>
</evidence>
<proteinExistence type="predicted"/>
<comment type="caution">
    <text evidence="1">The sequence shown here is derived from an EMBL/GenBank/DDBJ whole genome shotgun (WGS) entry which is preliminary data.</text>
</comment>
<sequence>TGTYYLGGYPLGRRALRLAHEPRRLAEALVRGLGDVRVRRVVLDAGLEAPRRPRQQAVLEAQQAAVQRDRGAVDAALPDADGLGPGPPRVGAPLGARELVDVCQCEEDAPLVAQHHEPRAAVELHAQRLLVERQGLRKAPLGVLAVRFQDEAAGAHRHQGC</sequence>
<name>A0A8J2SLN8_9STRA</name>
<protein>
    <submittedName>
        <fullName evidence="1">Uncharacterized protein</fullName>
    </submittedName>
</protein>
<gene>
    <name evidence="1" type="ORF">PECAL_2P18470</name>
</gene>
<organism evidence="1 2">
    <name type="scientific">Pelagomonas calceolata</name>
    <dbReference type="NCBI Taxonomy" id="35677"/>
    <lineage>
        <taxon>Eukaryota</taxon>
        <taxon>Sar</taxon>
        <taxon>Stramenopiles</taxon>
        <taxon>Ochrophyta</taxon>
        <taxon>Pelagophyceae</taxon>
        <taxon>Pelagomonadales</taxon>
        <taxon>Pelagomonadaceae</taxon>
        <taxon>Pelagomonas</taxon>
    </lineage>
</organism>
<dbReference type="EMBL" id="CAKKNE010000002">
    <property type="protein sequence ID" value="CAH0368764.1"/>
    <property type="molecule type" value="Genomic_DNA"/>
</dbReference>
<accession>A0A8J2SLN8</accession>